<evidence type="ECO:0000313" key="3">
    <source>
        <dbReference type="Proteomes" id="UP000244906"/>
    </source>
</evidence>
<feature type="signal peptide" evidence="1">
    <location>
        <begin position="1"/>
        <end position="18"/>
    </location>
</feature>
<dbReference type="EMBL" id="QDDL01000005">
    <property type="protein sequence ID" value="PVZ68396.1"/>
    <property type="molecule type" value="Genomic_DNA"/>
</dbReference>
<keyword evidence="3" id="KW-1185">Reference proteome</keyword>
<dbReference type="AlphaFoldDB" id="A0A2V1GZB3"/>
<protein>
    <recommendedName>
        <fullName evidence="4">Peptidase S9 prolyl oligopeptidase catalytic domain-containing protein</fullName>
    </recommendedName>
</protein>
<dbReference type="RefSeq" id="WP_116687724.1">
    <property type="nucleotide sequence ID" value="NZ_CAWNYD010000005.1"/>
</dbReference>
<accession>A0A2V1GZB3</accession>
<reference evidence="2 3" key="1">
    <citation type="submission" date="2018-04" db="EMBL/GenBank/DDBJ databases">
        <title>Thalassorhabdus spongiae gen. nov., sp. nov., isolated from a marine sponge in South-West Iceland.</title>
        <authorList>
            <person name="Knobloch S."/>
            <person name="Daussin A."/>
            <person name="Johannsson R."/>
            <person name="Marteinsson V.T."/>
        </authorList>
    </citation>
    <scope>NUCLEOTIDE SEQUENCE [LARGE SCALE GENOMIC DNA]</scope>
    <source>
        <strain evidence="2 3">Hp12</strain>
    </source>
</reference>
<evidence type="ECO:0000256" key="1">
    <source>
        <dbReference type="SAM" id="SignalP"/>
    </source>
</evidence>
<dbReference type="Gene3D" id="3.40.50.1820">
    <property type="entry name" value="alpha/beta hydrolase"/>
    <property type="match status" value="1"/>
</dbReference>
<dbReference type="SUPFAM" id="SSF53474">
    <property type="entry name" value="alpha/beta-Hydrolases"/>
    <property type="match status" value="1"/>
</dbReference>
<dbReference type="Proteomes" id="UP000244906">
    <property type="component" value="Unassembled WGS sequence"/>
</dbReference>
<evidence type="ECO:0008006" key="4">
    <source>
        <dbReference type="Google" id="ProtNLM"/>
    </source>
</evidence>
<gene>
    <name evidence="2" type="ORF">DC094_14050</name>
</gene>
<organism evidence="2 3">
    <name type="scientific">Pelagibaculum spongiae</name>
    <dbReference type="NCBI Taxonomy" id="2080658"/>
    <lineage>
        <taxon>Bacteria</taxon>
        <taxon>Pseudomonadati</taxon>
        <taxon>Pseudomonadota</taxon>
        <taxon>Gammaproteobacteria</taxon>
        <taxon>Oceanospirillales</taxon>
        <taxon>Pelagibaculum</taxon>
    </lineage>
</organism>
<feature type="chain" id="PRO_5015876171" description="Peptidase S9 prolyl oligopeptidase catalytic domain-containing protein" evidence="1">
    <location>
        <begin position="19"/>
        <end position="609"/>
    </location>
</feature>
<comment type="caution">
    <text evidence="2">The sequence shown here is derived from an EMBL/GenBank/DDBJ whole genome shotgun (WGS) entry which is preliminary data.</text>
</comment>
<evidence type="ECO:0000313" key="2">
    <source>
        <dbReference type="EMBL" id="PVZ68396.1"/>
    </source>
</evidence>
<sequence>MRRVLPALLGVVCLSAQAAVDTCNPLALNSCNLPFPSDHFTLLDETSDTGLKLSMPNNLMLSQQTLDSGELPDSVLPESLFQNANGFSPAAPIMFELDRQISAEQLVNQGLDGLKVFDLDSGQQIDVHIGIKSLNRKQSQKTSQFIEAYPVSRFNFGHRIIAVLTQDLINQPTQINVAPGVQQLLSTYDAATASASETQMIDFITGQGIALQDIVSMTQFTIASEANVTQPMLKLSEQVMAQRGRIRNLKVNYANIGSIAAKIRGEVLLNEYRDPEGKVDFSGEYKRDNWAKFELLLPKEANDGKVPLMIYGHGLGVPRETRFIASEPNLKKGIAVLSISHPNHGDRSATDGGFIFSILQTEKFPRILGMAHQSPLDFLATWHAAKTIIAANDWMPQKRDLSSRLKYNGIDVADIDPEKIYYMGTSLGGVFGSTFVATAPDLKGAWLQVAGVGVSNILMHSALFYGVGFANVIPDSASESDLAWLQSYIQMALDPGDGINFVHRLQTLPGNMQARPLAVQVGLGDSLVFNRSSHALALLTGLSQVGDVLESWSGVPYLAEMDNGSGLLQVPSPLKDLPLEDTFAHASFFHPLARRGFKQWQDAVILTNN</sequence>
<dbReference type="InterPro" id="IPR029058">
    <property type="entry name" value="AB_hydrolase_fold"/>
</dbReference>
<proteinExistence type="predicted"/>
<dbReference type="OrthoDB" id="5477453at2"/>
<name>A0A2V1GZB3_9GAMM</name>
<keyword evidence="1" id="KW-0732">Signal</keyword>